<keyword evidence="3" id="KW-0804">Transcription</keyword>
<dbReference type="SMART" id="SM00346">
    <property type="entry name" value="HTH_ICLR"/>
    <property type="match status" value="1"/>
</dbReference>
<evidence type="ECO:0000259" key="5">
    <source>
        <dbReference type="PROSITE" id="PS51078"/>
    </source>
</evidence>
<feature type="domain" description="HTH iclR-type" evidence="4">
    <location>
        <begin position="8"/>
        <end position="70"/>
    </location>
</feature>
<sequence length="270" mass="30074">MDRNALFVRSVEKAMRVLEAWRGDELYLGLSEVAERAGLDKSATQRFCYTLESLGYLTKDARTRRYALGTRVLDRSHAFLRTHPIVEAASPLLLELRRKTSQQVKLSLFDDTTIVYAVRRQAEHQALAVSTIGRRLPIQATAGGRAMLALLDDDRVADILSRTEWKPLTPMTDLDAEAVLEDVRRIRHVGYSFLADQVIVGELVVGTAVSDANGQPVAAIHISGQADASPRGDFERRYAPLASEAAQYLSRYEIPDGQRPISSVAERERP</sequence>
<dbReference type="SUPFAM" id="SSF46785">
    <property type="entry name" value="Winged helix' DNA-binding domain"/>
    <property type="match status" value="1"/>
</dbReference>
<feature type="domain" description="IclR-ED" evidence="5">
    <location>
        <begin position="71"/>
        <end position="255"/>
    </location>
</feature>
<dbReference type="GO" id="GO:0003700">
    <property type="term" value="F:DNA-binding transcription factor activity"/>
    <property type="evidence" value="ECO:0007669"/>
    <property type="project" value="TreeGrafter"/>
</dbReference>
<comment type="caution">
    <text evidence="6">The sequence shown here is derived from an EMBL/GenBank/DDBJ whole genome shotgun (WGS) entry which is preliminary data.</text>
</comment>
<dbReference type="InterPro" id="IPR014757">
    <property type="entry name" value="Tscrpt_reg_IclR_C"/>
</dbReference>
<evidence type="ECO:0000259" key="4">
    <source>
        <dbReference type="PROSITE" id="PS51077"/>
    </source>
</evidence>
<reference evidence="6 7" key="1">
    <citation type="submission" date="2018-08" db="EMBL/GenBank/DDBJ databases">
        <title>Fulvimarina sp. 85, whole genome shotgun sequence.</title>
        <authorList>
            <person name="Tuo L."/>
        </authorList>
    </citation>
    <scope>NUCLEOTIDE SEQUENCE [LARGE SCALE GENOMIC DNA]</scope>
    <source>
        <strain evidence="6 7">85</strain>
    </source>
</reference>
<dbReference type="InterPro" id="IPR029016">
    <property type="entry name" value="GAF-like_dom_sf"/>
</dbReference>
<accession>A0A371WYH6</accession>
<dbReference type="InterPro" id="IPR050707">
    <property type="entry name" value="HTH_MetabolicPath_Reg"/>
</dbReference>
<dbReference type="InterPro" id="IPR036390">
    <property type="entry name" value="WH_DNA-bd_sf"/>
</dbReference>
<evidence type="ECO:0000256" key="1">
    <source>
        <dbReference type="ARBA" id="ARBA00023015"/>
    </source>
</evidence>
<proteinExistence type="predicted"/>
<dbReference type="Gene3D" id="3.30.450.40">
    <property type="match status" value="1"/>
</dbReference>
<keyword evidence="2" id="KW-0238">DNA-binding</keyword>
<dbReference type="Proteomes" id="UP000264310">
    <property type="component" value="Unassembled WGS sequence"/>
</dbReference>
<dbReference type="SUPFAM" id="SSF55781">
    <property type="entry name" value="GAF domain-like"/>
    <property type="match status" value="1"/>
</dbReference>
<dbReference type="PROSITE" id="PS51077">
    <property type="entry name" value="HTH_ICLR"/>
    <property type="match status" value="1"/>
</dbReference>
<name>A0A371WYH6_9HYPH</name>
<dbReference type="GO" id="GO:0003677">
    <property type="term" value="F:DNA binding"/>
    <property type="evidence" value="ECO:0007669"/>
    <property type="project" value="UniProtKB-KW"/>
</dbReference>
<dbReference type="EMBL" id="QURL01000009">
    <property type="protein sequence ID" value="RFC62041.1"/>
    <property type="molecule type" value="Genomic_DNA"/>
</dbReference>
<dbReference type="Pfam" id="PF01614">
    <property type="entry name" value="IclR_C"/>
    <property type="match status" value="1"/>
</dbReference>
<dbReference type="PROSITE" id="PS51078">
    <property type="entry name" value="ICLR_ED"/>
    <property type="match status" value="1"/>
</dbReference>
<organism evidence="6 7">
    <name type="scientific">Fulvimarina endophytica</name>
    <dbReference type="NCBI Taxonomy" id="2293836"/>
    <lineage>
        <taxon>Bacteria</taxon>
        <taxon>Pseudomonadati</taxon>
        <taxon>Pseudomonadota</taxon>
        <taxon>Alphaproteobacteria</taxon>
        <taxon>Hyphomicrobiales</taxon>
        <taxon>Aurantimonadaceae</taxon>
        <taxon>Fulvimarina</taxon>
    </lineage>
</organism>
<evidence type="ECO:0000256" key="3">
    <source>
        <dbReference type="ARBA" id="ARBA00023163"/>
    </source>
</evidence>
<dbReference type="Gene3D" id="1.10.10.10">
    <property type="entry name" value="Winged helix-like DNA-binding domain superfamily/Winged helix DNA-binding domain"/>
    <property type="match status" value="1"/>
</dbReference>
<dbReference type="OrthoDB" id="9807558at2"/>
<dbReference type="GO" id="GO:0045892">
    <property type="term" value="P:negative regulation of DNA-templated transcription"/>
    <property type="evidence" value="ECO:0007669"/>
    <property type="project" value="TreeGrafter"/>
</dbReference>
<evidence type="ECO:0000256" key="2">
    <source>
        <dbReference type="ARBA" id="ARBA00023125"/>
    </source>
</evidence>
<protein>
    <submittedName>
        <fullName evidence="6">IclR family transcriptional regulator</fullName>
    </submittedName>
</protein>
<dbReference type="Pfam" id="PF09339">
    <property type="entry name" value="HTH_IclR"/>
    <property type="match status" value="1"/>
</dbReference>
<dbReference type="RefSeq" id="WP_116684570.1">
    <property type="nucleotide sequence ID" value="NZ_QURL01000009.1"/>
</dbReference>
<gene>
    <name evidence="6" type="ORF">DYI37_17470</name>
</gene>
<dbReference type="InterPro" id="IPR036388">
    <property type="entry name" value="WH-like_DNA-bd_sf"/>
</dbReference>
<evidence type="ECO:0000313" key="7">
    <source>
        <dbReference type="Proteomes" id="UP000264310"/>
    </source>
</evidence>
<evidence type="ECO:0000313" key="6">
    <source>
        <dbReference type="EMBL" id="RFC62041.1"/>
    </source>
</evidence>
<keyword evidence="1" id="KW-0805">Transcription regulation</keyword>
<dbReference type="AlphaFoldDB" id="A0A371WYH6"/>
<dbReference type="PANTHER" id="PTHR30136">
    <property type="entry name" value="HELIX-TURN-HELIX TRANSCRIPTIONAL REGULATOR, ICLR FAMILY"/>
    <property type="match status" value="1"/>
</dbReference>
<keyword evidence="7" id="KW-1185">Reference proteome</keyword>
<dbReference type="PANTHER" id="PTHR30136:SF24">
    <property type="entry name" value="HTH-TYPE TRANSCRIPTIONAL REPRESSOR ALLR"/>
    <property type="match status" value="1"/>
</dbReference>
<dbReference type="InterPro" id="IPR005471">
    <property type="entry name" value="Tscrpt_reg_IclR_N"/>
</dbReference>